<keyword evidence="3" id="KW-1185">Reference proteome</keyword>
<proteinExistence type="predicted"/>
<reference evidence="2 3" key="1">
    <citation type="submission" date="2024-09" db="EMBL/GenBank/DDBJ databases">
        <authorList>
            <person name="Sun Q."/>
            <person name="Mori K."/>
        </authorList>
    </citation>
    <scope>NUCLEOTIDE SEQUENCE [LARGE SCALE GENOMIC DNA]</scope>
    <source>
        <strain evidence="2 3">CGMCC 1.15906</strain>
    </source>
</reference>
<dbReference type="InterPro" id="IPR011335">
    <property type="entry name" value="Restrct_endonuc-II-like"/>
</dbReference>
<dbReference type="EMBL" id="JBHLTC010000041">
    <property type="protein sequence ID" value="MFC0629066.1"/>
    <property type="molecule type" value="Genomic_DNA"/>
</dbReference>
<dbReference type="GO" id="GO:0004519">
    <property type="term" value="F:endonuclease activity"/>
    <property type="evidence" value="ECO:0007669"/>
    <property type="project" value="UniProtKB-KW"/>
</dbReference>
<dbReference type="Pfam" id="PF05685">
    <property type="entry name" value="Uma2"/>
    <property type="match status" value="1"/>
</dbReference>
<dbReference type="InterPro" id="IPR008538">
    <property type="entry name" value="Uma2"/>
</dbReference>
<dbReference type="Gene3D" id="3.90.1570.10">
    <property type="entry name" value="tt1808, chain A"/>
    <property type="match status" value="1"/>
</dbReference>
<evidence type="ECO:0000313" key="2">
    <source>
        <dbReference type="EMBL" id="MFC0629066.1"/>
    </source>
</evidence>
<gene>
    <name evidence="2" type="ORF">ACFFGN_33690</name>
</gene>
<comment type="caution">
    <text evidence="2">The sequence shown here is derived from an EMBL/GenBank/DDBJ whole genome shotgun (WGS) entry which is preliminary data.</text>
</comment>
<organism evidence="2 3">
    <name type="scientific">Kribbella deserti</name>
    <dbReference type="NCBI Taxonomy" id="1926257"/>
    <lineage>
        <taxon>Bacteria</taxon>
        <taxon>Bacillati</taxon>
        <taxon>Actinomycetota</taxon>
        <taxon>Actinomycetes</taxon>
        <taxon>Propionibacteriales</taxon>
        <taxon>Kribbellaceae</taxon>
        <taxon>Kribbella</taxon>
    </lineage>
</organism>
<dbReference type="CDD" id="cd06260">
    <property type="entry name" value="DUF820-like"/>
    <property type="match status" value="1"/>
</dbReference>
<keyword evidence="2" id="KW-0255">Endonuclease</keyword>
<sequence length="182" mass="20749">METVQTLEPGDFTLADLDALPDDGKQYELVDGMLMMTPSPIPLHQRAVSQLFRCLDRNLPPDEFELFFAPLDYRPTDRRSLQPDLMLVRRVDVGLTHITKPPLLVIEVLSRATRSKDLVLKRSLYEEAGVPSYWLFDPIGEELTVLELDNGVYVERATVKGEDAFETTTPYDVRIIPAEMVR</sequence>
<dbReference type="RefSeq" id="WP_380056499.1">
    <property type="nucleotide sequence ID" value="NZ_JBHLTC010000041.1"/>
</dbReference>
<dbReference type="PANTHER" id="PTHR34107">
    <property type="entry name" value="SLL0198 PROTEIN-RELATED"/>
    <property type="match status" value="1"/>
</dbReference>
<name>A0ABV6QWP8_9ACTN</name>
<dbReference type="Proteomes" id="UP001589890">
    <property type="component" value="Unassembled WGS sequence"/>
</dbReference>
<evidence type="ECO:0000313" key="3">
    <source>
        <dbReference type="Proteomes" id="UP001589890"/>
    </source>
</evidence>
<feature type="domain" description="Putative restriction endonuclease" evidence="1">
    <location>
        <begin position="15"/>
        <end position="165"/>
    </location>
</feature>
<protein>
    <submittedName>
        <fullName evidence="2">Uma2 family endonuclease</fullName>
    </submittedName>
</protein>
<keyword evidence="2" id="KW-0378">Hydrolase</keyword>
<dbReference type="InterPro" id="IPR012296">
    <property type="entry name" value="Nuclease_put_TT1808"/>
</dbReference>
<accession>A0ABV6QWP8</accession>
<keyword evidence="2" id="KW-0540">Nuclease</keyword>
<evidence type="ECO:0000259" key="1">
    <source>
        <dbReference type="Pfam" id="PF05685"/>
    </source>
</evidence>
<dbReference type="PANTHER" id="PTHR34107:SF2">
    <property type="entry name" value="SLL0888 PROTEIN"/>
    <property type="match status" value="1"/>
</dbReference>
<dbReference type="SUPFAM" id="SSF52980">
    <property type="entry name" value="Restriction endonuclease-like"/>
    <property type="match status" value="1"/>
</dbReference>